<dbReference type="EMBL" id="FYEH01000011">
    <property type="protein sequence ID" value="SNB73993.1"/>
    <property type="molecule type" value="Genomic_DNA"/>
</dbReference>
<dbReference type="PROSITE" id="PS51384">
    <property type="entry name" value="FAD_FR"/>
    <property type="match status" value="1"/>
</dbReference>
<evidence type="ECO:0000259" key="9">
    <source>
        <dbReference type="PROSITE" id="PS51085"/>
    </source>
</evidence>
<dbReference type="Gene3D" id="3.10.20.30">
    <property type="match status" value="1"/>
</dbReference>
<dbReference type="AlphaFoldDB" id="A0A212RNM4"/>
<keyword evidence="2" id="KW-0285">Flavoprotein</keyword>
<dbReference type="PROSITE" id="PS51085">
    <property type="entry name" value="2FE2S_FER_2"/>
    <property type="match status" value="1"/>
</dbReference>
<protein>
    <submittedName>
        <fullName evidence="11">Ferredoxin--NADP+ reductase</fullName>
    </submittedName>
</protein>
<proteinExistence type="predicted"/>
<accession>A0A212RNM4</accession>
<sequence length="320" mass="34155">MASSEKLRLRLVGITYGASGINLYRFATLGGEPLPGFDAGAHLDLTIAPGLTRSYSLLWPPPAPDCYEIAVQLEPEGKGGSKTLHHGALVGAIYETSPPRNHFARSSEPAPGHALFAGGIGITPIIGHFRQLKQLGQPVRLYYWTQQPATTLFLAELGKAAPEDMRLFHTGVDRAVPRLADVLATVPADFQLYCCGPAPMIEAFERLTAKRPAGLVHRERFAAALLAEPGAGDRFQVRLQRSGKVLTIDAEESILGACLSAGIDAAYSCEEGVCGACAVRVLSGQVIHRDSVLTPAEREAADTMMICCSRGRGDALVIDL</sequence>
<dbReference type="InterPro" id="IPR039261">
    <property type="entry name" value="FNR_nucleotide-bd"/>
</dbReference>
<organism evidence="11 12">
    <name type="scientific">Arboricoccus pini</name>
    <dbReference type="NCBI Taxonomy" id="1963835"/>
    <lineage>
        <taxon>Bacteria</taxon>
        <taxon>Pseudomonadati</taxon>
        <taxon>Pseudomonadota</taxon>
        <taxon>Alphaproteobacteria</taxon>
        <taxon>Geminicoccales</taxon>
        <taxon>Geminicoccaceae</taxon>
        <taxon>Arboricoccus</taxon>
    </lineage>
</organism>
<dbReference type="InterPro" id="IPR054582">
    <property type="entry name" value="DmmA-like_N"/>
</dbReference>
<dbReference type="Proteomes" id="UP000197065">
    <property type="component" value="Unassembled WGS sequence"/>
</dbReference>
<dbReference type="PROSITE" id="PS00197">
    <property type="entry name" value="2FE2S_FER_1"/>
    <property type="match status" value="1"/>
</dbReference>
<dbReference type="PRINTS" id="PR00409">
    <property type="entry name" value="PHDIOXRDTASE"/>
</dbReference>
<evidence type="ECO:0000259" key="10">
    <source>
        <dbReference type="PROSITE" id="PS51384"/>
    </source>
</evidence>
<dbReference type="SUPFAM" id="SSF52343">
    <property type="entry name" value="Ferredoxin reductase-like, C-terminal NADP-linked domain"/>
    <property type="match status" value="1"/>
</dbReference>
<keyword evidence="3" id="KW-0288">FMN</keyword>
<name>A0A212RNM4_9PROT</name>
<dbReference type="InterPro" id="IPR050415">
    <property type="entry name" value="MRET"/>
</dbReference>
<dbReference type="GO" id="GO:0016491">
    <property type="term" value="F:oxidoreductase activity"/>
    <property type="evidence" value="ECO:0007669"/>
    <property type="project" value="UniProtKB-KW"/>
</dbReference>
<evidence type="ECO:0000256" key="1">
    <source>
        <dbReference type="ARBA" id="ARBA00001917"/>
    </source>
</evidence>
<dbReference type="CDD" id="cd00207">
    <property type="entry name" value="fer2"/>
    <property type="match status" value="1"/>
</dbReference>
<feature type="domain" description="FAD-binding FR-type" evidence="10">
    <location>
        <begin position="4"/>
        <end position="106"/>
    </location>
</feature>
<evidence type="ECO:0000256" key="8">
    <source>
        <dbReference type="ARBA" id="ARBA00023014"/>
    </source>
</evidence>
<dbReference type="InterPro" id="IPR001041">
    <property type="entry name" value="2Fe-2S_ferredoxin-type"/>
</dbReference>
<evidence type="ECO:0000256" key="3">
    <source>
        <dbReference type="ARBA" id="ARBA00022643"/>
    </source>
</evidence>
<dbReference type="PANTHER" id="PTHR47354:SF1">
    <property type="entry name" value="CARNITINE MONOOXYGENASE REDUCTASE SUBUNIT"/>
    <property type="match status" value="1"/>
</dbReference>
<dbReference type="SUPFAM" id="SSF54292">
    <property type="entry name" value="2Fe-2S ferredoxin-like"/>
    <property type="match status" value="1"/>
</dbReference>
<evidence type="ECO:0000256" key="6">
    <source>
        <dbReference type="ARBA" id="ARBA00023002"/>
    </source>
</evidence>
<evidence type="ECO:0000313" key="11">
    <source>
        <dbReference type="EMBL" id="SNB73993.1"/>
    </source>
</evidence>
<dbReference type="InterPro" id="IPR012675">
    <property type="entry name" value="Beta-grasp_dom_sf"/>
</dbReference>
<dbReference type="PANTHER" id="PTHR47354">
    <property type="entry name" value="NADH OXIDOREDUCTASE HCR"/>
    <property type="match status" value="1"/>
</dbReference>
<dbReference type="OrthoDB" id="9792185at2"/>
<feature type="domain" description="2Fe-2S ferredoxin-type" evidence="9">
    <location>
        <begin position="235"/>
        <end position="320"/>
    </location>
</feature>
<dbReference type="InterPro" id="IPR017938">
    <property type="entry name" value="Riboflavin_synthase-like_b-brl"/>
</dbReference>
<evidence type="ECO:0000256" key="7">
    <source>
        <dbReference type="ARBA" id="ARBA00023004"/>
    </source>
</evidence>
<dbReference type="Pfam" id="PF00111">
    <property type="entry name" value="Fer2"/>
    <property type="match status" value="1"/>
</dbReference>
<evidence type="ECO:0000313" key="12">
    <source>
        <dbReference type="Proteomes" id="UP000197065"/>
    </source>
</evidence>
<dbReference type="SUPFAM" id="SSF63380">
    <property type="entry name" value="Riboflavin synthase domain-like"/>
    <property type="match status" value="1"/>
</dbReference>
<dbReference type="InterPro" id="IPR017927">
    <property type="entry name" value="FAD-bd_FR_type"/>
</dbReference>
<dbReference type="Pfam" id="PF22290">
    <property type="entry name" value="DmmA-like_N"/>
    <property type="match status" value="1"/>
</dbReference>
<keyword evidence="5" id="KW-0479">Metal-binding</keyword>
<dbReference type="InterPro" id="IPR036010">
    <property type="entry name" value="2Fe-2S_ferredoxin-like_sf"/>
</dbReference>
<comment type="cofactor">
    <cofactor evidence="1">
        <name>FMN</name>
        <dbReference type="ChEBI" id="CHEBI:58210"/>
    </cofactor>
</comment>
<keyword evidence="4" id="KW-0001">2Fe-2S</keyword>
<reference evidence="11 12" key="1">
    <citation type="submission" date="2017-06" db="EMBL/GenBank/DDBJ databases">
        <authorList>
            <person name="Kim H.J."/>
            <person name="Triplett B.A."/>
        </authorList>
    </citation>
    <scope>NUCLEOTIDE SEQUENCE [LARGE SCALE GENOMIC DNA]</scope>
    <source>
        <strain evidence="11 12">B29T1</strain>
    </source>
</reference>
<keyword evidence="12" id="KW-1185">Reference proteome</keyword>
<evidence type="ECO:0000256" key="4">
    <source>
        <dbReference type="ARBA" id="ARBA00022714"/>
    </source>
</evidence>
<dbReference type="Gene3D" id="2.40.30.10">
    <property type="entry name" value="Translation factors"/>
    <property type="match status" value="1"/>
</dbReference>
<evidence type="ECO:0000256" key="5">
    <source>
        <dbReference type="ARBA" id="ARBA00022723"/>
    </source>
</evidence>
<keyword evidence="8" id="KW-0411">Iron-sulfur</keyword>
<dbReference type="GO" id="GO:0046872">
    <property type="term" value="F:metal ion binding"/>
    <property type="evidence" value="ECO:0007669"/>
    <property type="project" value="UniProtKB-KW"/>
</dbReference>
<dbReference type="GO" id="GO:0051537">
    <property type="term" value="F:2 iron, 2 sulfur cluster binding"/>
    <property type="evidence" value="ECO:0007669"/>
    <property type="project" value="UniProtKB-KW"/>
</dbReference>
<evidence type="ECO:0000256" key="2">
    <source>
        <dbReference type="ARBA" id="ARBA00022630"/>
    </source>
</evidence>
<gene>
    <name evidence="11" type="ORF">SAMN07250955_11153</name>
</gene>
<dbReference type="InterPro" id="IPR006058">
    <property type="entry name" value="2Fe2S_fd_BS"/>
</dbReference>
<dbReference type="RefSeq" id="WP_088562255.1">
    <property type="nucleotide sequence ID" value="NZ_FYEH01000011.1"/>
</dbReference>
<keyword evidence="6" id="KW-0560">Oxidoreductase</keyword>
<keyword evidence="7" id="KW-0408">Iron</keyword>
<dbReference type="Gene3D" id="3.40.50.80">
    <property type="entry name" value="Nucleotide-binding domain of ferredoxin-NADP reductase (FNR) module"/>
    <property type="match status" value="1"/>
</dbReference>
<dbReference type="CDD" id="cd06185">
    <property type="entry name" value="PDR_like"/>
    <property type="match status" value="1"/>
</dbReference>